<dbReference type="GO" id="GO:0003700">
    <property type="term" value="F:DNA-binding transcription factor activity"/>
    <property type="evidence" value="ECO:0007669"/>
    <property type="project" value="InterPro"/>
</dbReference>
<dbReference type="PANTHER" id="PTHR43280">
    <property type="entry name" value="ARAC-FAMILY TRANSCRIPTIONAL REGULATOR"/>
    <property type="match status" value="1"/>
</dbReference>
<dbReference type="InterPro" id="IPR037923">
    <property type="entry name" value="HTH-like"/>
</dbReference>
<keyword evidence="2" id="KW-0238">DNA-binding</keyword>
<name>A0A938X7Z5_9CLOT</name>
<comment type="caution">
    <text evidence="5">The sequence shown here is derived from an EMBL/GenBank/DDBJ whole genome shotgun (WGS) entry which is preliminary data.</text>
</comment>
<dbReference type="SMART" id="SM00342">
    <property type="entry name" value="HTH_ARAC"/>
    <property type="match status" value="1"/>
</dbReference>
<dbReference type="SUPFAM" id="SSF46689">
    <property type="entry name" value="Homeodomain-like"/>
    <property type="match status" value="2"/>
</dbReference>
<dbReference type="PROSITE" id="PS00041">
    <property type="entry name" value="HTH_ARAC_FAMILY_1"/>
    <property type="match status" value="1"/>
</dbReference>
<dbReference type="InterPro" id="IPR014710">
    <property type="entry name" value="RmlC-like_jellyroll"/>
</dbReference>
<dbReference type="AlphaFoldDB" id="A0A938X7Z5"/>
<gene>
    <name evidence="5" type="ORF">H6A20_00590</name>
</gene>
<dbReference type="InterPro" id="IPR018062">
    <property type="entry name" value="HTH_AraC-typ_CS"/>
</dbReference>
<dbReference type="EMBL" id="JACJKS010000001">
    <property type="protein sequence ID" value="MBM6947160.1"/>
    <property type="molecule type" value="Genomic_DNA"/>
</dbReference>
<dbReference type="PANTHER" id="PTHR43280:SF28">
    <property type="entry name" value="HTH-TYPE TRANSCRIPTIONAL ACTIVATOR RHAS"/>
    <property type="match status" value="1"/>
</dbReference>
<evidence type="ECO:0000259" key="4">
    <source>
        <dbReference type="PROSITE" id="PS01124"/>
    </source>
</evidence>
<dbReference type="SUPFAM" id="SSF51215">
    <property type="entry name" value="Regulatory protein AraC"/>
    <property type="match status" value="1"/>
</dbReference>
<feature type="domain" description="HTH araC/xylS-type" evidence="4">
    <location>
        <begin position="174"/>
        <end position="272"/>
    </location>
</feature>
<dbReference type="PROSITE" id="PS01124">
    <property type="entry name" value="HTH_ARAC_FAMILY_2"/>
    <property type="match status" value="1"/>
</dbReference>
<dbReference type="RefSeq" id="WP_204905214.1">
    <property type="nucleotide sequence ID" value="NZ_JACJKS010000001.1"/>
</dbReference>
<dbReference type="InterPro" id="IPR018060">
    <property type="entry name" value="HTH_AraC"/>
</dbReference>
<dbReference type="GO" id="GO:0043565">
    <property type="term" value="F:sequence-specific DNA binding"/>
    <property type="evidence" value="ECO:0007669"/>
    <property type="project" value="InterPro"/>
</dbReference>
<dbReference type="InterPro" id="IPR009057">
    <property type="entry name" value="Homeodomain-like_sf"/>
</dbReference>
<reference evidence="5" key="2">
    <citation type="journal article" date="2021" name="Sci. Rep.">
        <title>The distribution of antibiotic resistance genes in chicken gut microbiota commensals.</title>
        <authorList>
            <person name="Juricova H."/>
            <person name="Matiasovicova J."/>
            <person name="Kubasova T."/>
            <person name="Cejkova D."/>
            <person name="Rychlik I."/>
        </authorList>
    </citation>
    <scope>NUCLEOTIDE SEQUENCE</scope>
    <source>
        <strain evidence="5">An582</strain>
    </source>
</reference>
<dbReference type="Pfam" id="PF02311">
    <property type="entry name" value="AraC_binding"/>
    <property type="match status" value="1"/>
</dbReference>
<evidence type="ECO:0000313" key="6">
    <source>
        <dbReference type="Proteomes" id="UP000705508"/>
    </source>
</evidence>
<dbReference type="InterPro" id="IPR003313">
    <property type="entry name" value="AraC-bd"/>
</dbReference>
<evidence type="ECO:0000313" key="5">
    <source>
        <dbReference type="EMBL" id="MBM6947160.1"/>
    </source>
</evidence>
<evidence type="ECO:0000256" key="3">
    <source>
        <dbReference type="ARBA" id="ARBA00023163"/>
    </source>
</evidence>
<accession>A0A938X7Z5</accession>
<dbReference type="PRINTS" id="PR00032">
    <property type="entry name" value="HTHARAC"/>
</dbReference>
<dbReference type="Pfam" id="PF12833">
    <property type="entry name" value="HTH_18"/>
    <property type="match status" value="1"/>
</dbReference>
<protein>
    <submittedName>
        <fullName evidence="5">AraC family transcriptional regulator</fullName>
    </submittedName>
</protein>
<keyword evidence="1" id="KW-0805">Transcription regulation</keyword>
<organism evidence="5 6">
    <name type="scientific">Mordavella massiliensis</name>
    <dbReference type="NCBI Taxonomy" id="1871024"/>
    <lineage>
        <taxon>Bacteria</taxon>
        <taxon>Bacillati</taxon>
        <taxon>Bacillota</taxon>
        <taxon>Clostridia</taxon>
        <taxon>Eubacteriales</taxon>
        <taxon>Clostridiaceae</taxon>
        <taxon>Mordavella</taxon>
    </lineage>
</organism>
<dbReference type="Proteomes" id="UP000705508">
    <property type="component" value="Unassembled WGS sequence"/>
</dbReference>
<dbReference type="Gene3D" id="2.60.120.10">
    <property type="entry name" value="Jelly Rolls"/>
    <property type="match status" value="1"/>
</dbReference>
<proteinExistence type="predicted"/>
<reference evidence="5" key="1">
    <citation type="submission" date="2020-08" db="EMBL/GenBank/DDBJ databases">
        <authorList>
            <person name="Cejkova D."/>
            <person name="Kubasova T."/>
            <person name="Jahodarova E."/>
            <person name="Rychlik I."/>
        </authorList>
    </citation>
    <scope>NUCLEOTIDE SEQUENCE</scope>
    <source>
        <strain evidence="5">An582</strain>
    </source>
</reference>
<evidence type="ECO:0000256" key="1">
    <source>
        <dbReference type="ARBA" id="ARBA00023015"/>
    </source>
</evidence>
<dbReference type="Gene3D" id="1.10.10.60">
    <property type="entry name" value="Homeodomain-like"/>
    <property type="match status" value="2"/>
</dbReference>
<dbReference type="InterPro" id="IPR020449">
    <property type="entry name" value="Tscrpt_reg_AraC-type_HTH"/>
</dbReference>
<evidence type="ECO:0000256" key="2">
    <source>
        <dbReference type="ARBA" id="ARBA00023125"/>
    </source>
</evidence>
<keyword evidence="3" id="KW-0804">Transcription</keyword>
<sequence length="282" mass="32347">MSHRQYAVTHTDIEKLNARLLSISLSRDERDWQSVFHTHHFTELFFVVSGEGNFLFREKLYHIKTGDLVIIPPYMEHTEQSIPDTPLEYYVIGVDGISFQPAGEQTCVQVFCNVSNKALVEEIFSQMLYEMRNPAYGSDKICQDLLEILILRIIRSQHVIPVPIASTYMTKECARIKEYLDSNYSEPITLDTLTDLTHMNKYYMAHSFAKYTGKSPIQYLNDRRMQAACTLLRDTDHSISAISASVGFSSQSYFTQAFRKKYGMTPIRYRQSQAGDDAANGS</sequence>